<keyword evidence="4" id="KW-1133">Transmembrane helix</keyword>
<dbReference type="InterPro" id="IPR050291">
    <property type="entry name" value="CDF_Transporter"/>
</dbReference>
<dbReference type="PANTHER" id="PTHR43840:SF15">
    <property type="entry name" value="MITOCHONDRIAL METAL TRANSPORTER 1-RELATED"/>
    <property type="match status" value="1"/>
</dbReference>
<dbReference type="InterPro" id="IPR027469">
    <property type="entry name" value="Cation_efflux_TMD_sf"/>
</dbReference>
<keyword evidence="2" id="KW-0813">Transport</keyword>
<reference evidence="9 10" key="1">
    <citation type="journal article" date="2019" name="Nat. Ecol. Evol.">
        <title>Megaphylogeny resolves global patterns of mushroom evolution.</title>
        <authorList>
            <person name="Varga T."/>
            <person name="Krizsan K."/>
            <person name="Foldi C."/>
            <person name="Dima B."/>
            <person name="Sanchez-Garcia M."/>
            <person name="Sanchez-Ramirez S."/>
            <person name="Szollosi G.J."/>
            <person name="Szarkandi J.G."/>
            <person name="Papp V."/>
            <person name="Albert L."/>
            <person name="Andreopoulos W."/>
            <person name="Angelini C."/>
            <person name="Antonin V."/>
            <person name="Barry K.W."/>
            <person name="Bougher N.L."/>
            <person name="Buchanan P."/>
            <person name="Buyck B."/>
            <person name="Bense V."/>
            <person name="Catcheside P."/>
            <person name="Chovatia M."/>
            <person name="Cooper J."/>
            <person name="Damon W."/>
            <person name="Desjardin D."/>
            <person name="Finy P."/>
            <person name="Geml J."/>
            <person name="Haridas S."/>
            <person name="Hughes K."/>
            <person name="Justo A."/>
            <person name="Karasinski D."/>
            <person name="Kautmanova I."/>
            <person name="Kiss B."/>
            <person name="Kocsube S."/>
            <person name="Kotiranta H."/>
            <person name="LaButti K.M."/>
            <person name="Lechner B.E."/>
            <person name="Liimatainen K."/>
            <person name="Lipzen A."/>
            <person name="Lukacs Z."/>
            <person name="Mihaltcheva S."/>
            <person name="Morgado L.N."/>
            <person name="Niskanen T."/>
            <person name="Noordeloos M.E."/>
            <person name="Ohm R.A."/>
            <person name="Ortiz-Santana B."/>
            <person name="Ovrebo C."/>
            <person name="Racz N."/>
            <person name="Riley R."/>
            <person name="Savchenko A."/>
            <person name="Shiryaev A."/>
            <person name="Soop K."/>
            <person name="Spirin V."/>
            <person name="Szebenyi C."/>
            <person name="Tomsovsky M."/>
            <person name="Tulloss R.E."/>
            <person name="Uehling J."/>
            <person name="Grigoriev I.V."/>
            <person name="Vagvolgyi C."/>
            <person name="Papp T."/>
            <person name="Martin F.M."/>
            <person name="Miettinen O."/>
            <person name="Hibbett D.S."/>
            <person name="Nagy L.G."/>
        </authorList>
    </citation>
    <scope>NUCLEOTIDE SEQUENCE [LARGE SCALE GENOMIC DNA]</scope>
    <source>
        <strain evidence="9 10">CBS 121175</strain>
    </source>
</reference>
<dbReference type="Gene3D" id="1.20.1510.10">
    <property type="entry name" value="Cation efflux protein transmembrane domain"/>
    <property type="match status" value="1"/>
</dbReference>
<dbReference type="GO" id="GO:0030003">
    <property type="term" value="P:intracellular monoatomic cation homeostasis"/>
    <property type="evidence" value="ECO:0007669"/>
    <property type="project" value="UniProtKB-ARBA"/>
</dbReference>
<dbReference type="EMBL" id="ML210237">
    <property type="protein sequence ID" value="TFK22558.1"/>
    <property type="molecule type" value="Genomic_DNA"/>
</dbReference>
<dbReference type="GO" id="GO:0016020">
    <property type="term" value="C:membrane"/>
    <property type="evidence" value="ECO:0007669"/>
    <property type="project" value="UniProtKB-SubCell"/>
</dbReference>
<evidence type="ECO:0000256" key="1">
    <source>
        <dbReference type="ARBA" id="ARBA00004141"/>
    </source>
</evidence>
<gene>
    <name evidence="9" type="ORF">FA15DRAFT_671350</name>
</gene>
<dbReference type="OrthoDB" id="435980at2759"/>
<dbReference type="InterPro" id="IPR058533">
    <property type="entry name" value="Cation_efflux_TM"/>
</dbReference>
<dbReference type="Pfam" id="PF01545">
    <property type="entry name" value="Cation_efflux"/>
    <property type="match status" value="1"/>
</dbReference>
<dbReference type="GO" id="GO:0008324">
    <property type="term" value="F:monoatomic cation transmembrane transporter activity"/>
    <property type="evidence" value="ECO:0007669"/>
    <property type="project" value="InterPro"/>
</dbReference>
<evidence type="ECO:0000259" key="7">
    <source>
        <dbReference type="Pfam" id="PF01545"/>
    </source>
</evidence>
<evidence type="ECO:0000313" key="10">
    <source>
        <dbReference type="Proteomes" id="UP000307440"/>
    </source>
</evidence>
<dbReference type="GO" id="GO:0098771">
    <property type="term" value="P:inorganic ion homeostasis"/>
    <property type="evidence" value="ECO:0007669"/>
    <property type="project" value="UniProtKB-ARBA"/>
</dbReference>
<dbReference type="AlphaFoldDB" id="A0A5C3L311"/>
<accession>A0A5C3L311</accession>
<dbReference type="Pfam" id="PF16916">
    <property type="entry name" value="ZT_dimer"/>
    <property type="match status" value="1"/>
</dbReference>
<dbReference type="Gene3D" id="3.30.70.1350">
    <property type="entry name" value="Cation efflux protein, cytoplasmic domain"/>
    <property type="match status" value="1"/>
</dbReference>
<evidence type="ECO:0000256" key="3">
    <source>
        <dbReference type="ARBA" id="ARBA00022692"/>
    </source>
</evidence>
<evidence type="ECO:0000256" key="5">
    <source>
        <dbReference type="ARBA" id="ARBA00023136"/>
    </source>
</evidence>
<evidence type="ECO:0000256" key="6">
    <source>
        <dbReference type="SAM" id="MobiDB-lite"/>
    </source>
</evidence>
<organism evidence="9 10">
    <name type="scientific">Coprinopsis marcescibilis</name>
    <name type="common">Agaric fungus</name>
    <name type="synonym">Psathyrella marcescibilis</name>
    <dbReference type="NCBI Taxonomy" id="230819"/>
    <lineage>
        <taxon>Eukaryota</taxon>
        <taxon>Fungi</taxon>
        <taxon>Dikarya</taxon>
        <taxon>Basidiomycota</taxon>
        <taxon>Agaricomycotina</taxon>
        <taxon>Agaricomycetes</taxon>
        <taxon>Agaricomycetidae</taxon>
        <taxon>Agaricales</taxon>
        <taxon>Agaricineae</taxon>
        <taxon>Psathyrellaceae</taxon>
        <taxon>Coprinopsis</taxon>
    </lineage>
</organism>
<dbReference type="Proteomes" id="UP000307440">
    <property type="component" value="Unassembled WGS sequence"/>
</dbReference>
<feature type="region of interest" description="Disordered" evidence="6">
    <location>
        <begin position="95"/>
        <end position="156"/>
    </location>
</feature>
<feature type="domain" description="Cation efflux protein transmembrane" evidence="7">
    <location>
        <begin position="178"/>
        <end position="400"/>
    </location>
</feature>
<proteinExistence type="predicted"/>
<feature type="compositionally biased region" description="Basic and acidic residues" evidence="6">
    <location>
        <begin position="131"/>
        <end position="142"/>
    </location>
</feature>
<name>A0A5C3L311_COPMA</name>
<feature type="domain" description="Cation efflux protein cytoplasmic" evidence="8">
    <location>
        <begin position="436"/>
        <end position="496"/>
    </location>
</feature>
<dbReference type="PANTHER" id="PTHR43840">
    <property type="entry name" value="MITOCHONDRIAL METAL TRANSPORTER 1-RELATED"/>
    <property type="match status" value="1"/>
</dbReference>
<sequence length="504" mass="54935">MIRPAWQVPAGHQLPFYSIPRPSSTSTSILNVCKPVSTVAHQRRLRPNYWPRRALFSNRKADVSLASPSVISYSRVPPTISPLCSSTRLRFHPRVGMSSSSTQQHSPERNGARKRQVANGRSTAAAAVTNDPDHDHDHDHNHAHSHSHSHGDHSHAHDAEQIIAALKGSGDRGSQITLVGLFSNIGLTATKGLAGWYLHSASLLADAGHSLSDLLGDFVTLFCWRLSRKPPSSRYPYGFAKFETLGTTTISILLIGGALGIGFHSYHLLMVALADSAAHLPPSTFQEILQYVTSNAPIPHLGHGHSHVHSVDPNAAWFAAISVLAKEWLYRITKVVADEEKSPVLLANAIHHRSDAYSSLVAFFAILGTWLFPAFPLDPIGGLVVSLVILQQGFALLKGAWGDLTDASVSPRTHASIERLLRPLISKDAAENPLLRETAILEISHLRARRAGSRIFVDLTAVVHGNLTMDQVEALDALIQHKVKSEKKEVAEVAVKFQPLQSKN</sequence>
<dbReference type="SUPFAM" id="SSF160240">
    <property type="entry name" value="Cation efflux protein cytoplasmic domain-like"/>
    <property type="match status" value="1"/>
</dbReference>
<keyword evidence="10" id="KW-1185">Reference proteome</keyword>
<evidence type="ECO:0000259" key="8">
    <source>
        <dbReference type="Pfam" id="PF16916"/>
    </source>
</evidence>
<dbReference type="STRING" id="230819.A0A5C3L311"/>
<dbReference type="InterPro" id="IPR036837">
    <property type="entry name" value="Cation_efflux_CTD_sf"/>
</dbReference>
<keyword evidence="5" id="KW-0472">Membrane</keyword>
<evidence type="ECO:0000256" key="4">
    <source>
        <dbReference type="ARBA" id="ARBA00022989"/>
    </source>
</evidence>
<protein>
    <submittedName>
        <fullName evidence="9">Uncharacterized protein</fullName>
    </submittedName>
</protein>
<evidence type="ECO:0000313" key="9">
    <source>
        <dbReference type="EMBL" id="TFK22558.1"/>
    </source>
</evidence>
<dbReference type="SUPFAM" id="SSF161111">
    <property type="entry name" value="Cation efflux protein transmembrane domain-like"/>
    <property type="match status" value="1"/>
</dbReference>
<comment type="subcellular location">
    <subcellularLocation>
        <location evidence="1">Membrane</location>
        <topology evidence="1">Multi-pass membrane protein</topology>
    </subcellularLocation>
</comment>
<keyword evidence="3" id="KW-0812">Transmembrane</keyword>
<dbReference type="InterPro" id="IPR002524">
    <property type="entry name" value="Cation_efflux"/>
</dbReference>
<evidence type="ECO:0000256" key="2">
    <source>
        <dbReference type="ARBA" id="ARBA00022448"/>
    </source>
</evidence>
<dbReference type="NCBIfam" id="TIGR01297">
    <property type="entry name" value="CDF"/>
    <property type="match status" value="1"/>
</dbReference>
<dbReference type="InterPro" id="IPR027470">
    <property type="entry name" value="Cation_efflux_CTD"/>
</dbReference>